<dbReference type="PANTHER" id="PTHR47675:SF1">
    <property type="entry name" value="MOLYBDOPTERIN BINDING DOMAIN PROTEIN (AFU_ORTHOLOGUE AFUA_5G11210)"/>
    <property type="match status" value="1"/>
</dbReference>
<dbReference type="SMART" id="SM00852">
    <property type="entry name" value="MoCF_biosynth"/>
    <property type="match status" value="1"/>
</dbReference>
<dbReference type="Gene3D" id="3.40.980.10">
    <property type="entry name" value="MoaB/Mog-like domain"/>
    <property type="match status" value="1"/>
</dbReference>
<evidence type="ECO:0000313" key="4">
    <source>
        <dbReference type="Proteomes" id="UP001150538"/>
    </source>
</evidence>
<feature type="region of interest" description="Disordered" evidence="1">
    <location>
        <begin position="377"/>
        <end position="396"/>
    </location>
</feature>
<organism evidence="3 4">
    <name type="scientific">Mycoemilia scoparia</name>
    <dbReference type="NCBI Taxonomy" id="417184"/>
    <lineage>
        <taxon>Eukaryota</taxon>
        <taxon>Fungi</taxon>
        <taxon>Fungi incertae sedis</taxon>
        <taxon>Zoopagomycota</taxon>
        <taxon>Kickxellomycotina</taxon>
        <taxon>Kickxellomycetes</taxon>
        <taxon>Kickxellales</taxon>
        <taxon>Kickxellaceae</taxon>
        <taxon>Mycoemilia</taxon>
    </lineage>
</organism>
<sequence length="396" mass="43556">MSFIRTSNKHITRLYQNHHSLTHSLRLTKHSSRNILATTATVRNIFSQQQQQQQQRDLTISACIIGDEILSGRILDINSNHIAKKCFERGVELSRVEIVRDIEQEIADTVKRLSKTSDIVITTGGIGPTHDDITYQSIAHAYNLGLVHNLPTLERMVAKMTKVMNRSNVKAILPDPHGTPEQVACARMALLPEDSQIHYPCDELWVPIVTVNKNVHIFPGVPRIFQQLFSADFGRLLQIASAKNKISSTTTAAISGSSSSSSSSSVVDGIKDGRMSSIEFDDSAGGGGGGGSDTVVVEKKFYRALVRTTRPEHRESLLAPILSRIQKKYIGKLKIGSYPTSWAPDNNTMPNSVIVSVVGNSRELVEVCQQEILDSITDSEPVNEEDDPGVIPMPPI</sequence>
<dbReference type="Pfam" id="PF00994">
    <property type="entry name" value="MoCF_biosynth"/>
    <property type="match status" value="1"/>
</dbReference>
<evidence type="ECO:0000256" key="1">
    <source>
        <dbReference type="SAM" id="MobiDB-lite"/>
    </source>
</evidence>
<evidence type="ECO:0000259" key="2">
    <source>
        <dbReference type="SMART" id="SM00852"/>
    </source>
</evidence>
<gene>
    <name evidence="3" type="ORF">H4219_002502</name>
</gene>
<reference evidence="3" key="1">
    <citation type="submission" date="2022-07" db="EMBL/GenBank/DDBJ databases">
        <title>Phylogenomic reconstructions and comparative analyses of Kickxellomycotina fungi.</title>
        <authorList>
            <person name="Reynolds N.K."/>
            <person name="Stajich J.E."/>
            <person name="Barry K."/>
            <person name="Grigoriev I.V."/>
            <person name="Crous P."/>
            <person name="Smith M.E."/>
        </authorList>
    </citation>
    <scope>NUCLEOTIDE SEQUENCE</scope>
    <source>
        <strain evidence="3">NBRC 100468</strain>
    </source>
</reference>
<dbReference type="GO" id="GO:0042726">
    <property type="term" value="P:flavin-containing compound metabolic process"/>
    <property type="evidence" value="ECO:0007669"/>
    <property type="project" value="TreeGrafter"/>
</dbReference>
<protein>
    <recommendedName>
        <fullName evidence="2">MoaB/Mog domain-containing protein</fullName>
    </recommendedName>
</protein>
<feature type="domain" description="MoaB/Mog" evidence="2">
    <location>
        <begin position="61"/>
        <end position="240"/>
    </location>
</feature>
<dbReference type="SUPFAM" id="SSF53218">
    <property type="entry name" value="Molybdenum cofactor biosynthesis proteins"/>
    <property type="match status" value="1"/>
</dbReference>
<name>A0A9W8DTZ8_9FUNG</name>
<dbReference type="InterPro" id="IPR036425">
    <property type="entry name" value="MoaB/Mog-like_dom_sf"/>
</dbReference>
<dbReference type="PANTHER" id="PTHR47675">
    <property type="entry name" value="MOLYBDOPTERIN BINDING DOMAIN PROTEIN (AFU_ORTHOLOGUE AFUA_5G11210)"/>
    <property type="match status" value="1"/>
</dbReference>
<accession>A0A9W8DTZ8</accession>
<dbReference type="AlphaFoldDB" id="A0A9W8DTZ8"/>
<evidence type="ECO:0000313" key="3">
    <source>
        <dbReference type="EMBL" id="KAJ1918629.1"/>
    </source>
</evidence>
<keyword evidence="4" id="KW-1185">Reference proteome</keyword>
<dbReference type="GO" id="GO:0047884">
    <property type="term" value="F:FAD diphosphatase activity"/>
    <property type="evidence" value="ECO:0007669"/>
    <property type="project" value="TreeGrafter"/>
</dbReference>
<dbReference type="CDD" id="cd00885">
    <property type="entry name" value="cinA"/>
    <property type="match status" value="1"/>
</dbReference>
<dbReference type="InterPro" id="IPR001453">
    <property type="entry name" value="MoaB/Mog_dom"/>
</dbReference>
<dbReference type="EMBL" id="JANBPU010000041">
    <property type="protein sequence ID" value="KAJ1918629.1"/>
    <property type="molecule type" value="Genomic_DNA"/>
</dbReference>
<comment type="caution">
    <text evidence="3">The sequence shown here is derived from an EMBL/GenBank/DDBJ whole genome shotgun (WGS) entry which is preliminary data.</text>
</comment>
<dbReference type="Proteomes" id="UP001150538">
    <property type="component" value="Unassembled WGS sequence"/>
</dbReference>
<dbReference type="OrthoDB" id="448496at2759"/>
<proteinExistence type="predicted"/>